<reference evidence="2" key="1">
    <citation type="submission" date="2011-03" db="EMBL/GenBank/DDBJ databases">
        <title>Draft genome sequence of Brevundimonas diminuta.</title>
        <authorList>
            <person name="Brown P.J.B."/>
            <person name="Buechlein A."/>
            <person name="Hemmerich C."/>
            <person name="Brun Y.V."/>
        </authorList>
    </citation>
    <scope>NUCLEOTIDE SEQUENCE [LARGE SCALE GENOMIC DNA]</scope>
    <source>
        <strain evidence="2">C19</strain>
    </source>
</reference>
<dbReference type="eggNOG" id="COG3311">
    <property type="taxonomic scope" value="Bacteria"/>
</dbReference>
<protein>
    <submittedName>
        <fullName evidence="1">Prophage CP4-57 regulatory</fullName>
    </submittedName>
</protein>
<dbReference type="Proteomes" id="UP000006512">
    <property type="component" value="Unassembled WGS sequence"/>
</dbReference>
<evidence type="ECO:0000313" key="1">
    <source>
        <dbReference type="EMBL" id="EGF89915.1"/>
    </source>
</evidence>
<organism evidence="1 2">
    <name type="scientific">Asticcacaulis biprosthecium C19</name>
    <dbReference type="NCBI Taxonomy" id="715226"/>
    <lineage>
        <taxon>Bacteria</taxon>
        <taxon>Pseudomonadati</taxon>
        <taxon>Pseudomonadota</taxon>
        <taxon>Alphaproteobacteria</taxon>
        <taxon>Caulobacterales</taxon>
        <taxon>Caulobacteraceae</taxon>
        <taxon>Asticcacaulis</taxon>
    </lineage>
</organism>
<dbReference type="EMBL" id="GL883080">
    <property type="protein sequence ID" value="EGF89915.1"/>
    <property type="molecule type" value="Genomic_DNA"/>
</dbReference>
<name>F4QT45_9CAUL</name>
<keyword evidence="2" id="KW-1185">Reference proteome</keyword>
<proteinExistence type="predicted"/>
<dbReference type="AlphaFoldDB" id="F4QT45"/>
<dbReference type="HOGENOM" id="CLU_2631116_0_0_5"/>
<accession>F4QT45</accession>
<evidence type="ECO:0000313" key="2">
    <source>
        <dbReference type="Proteomes" id="UP000006512"/>
    </source>
</evidence>
<sequence length="84" mass="9127">MSRQGMRKLMTENEATFPSPVHAGNTGVWHLADVLGWLITERNSIIDSATVELANEARRINLAKQINALPAGALEDAIELVSSD</sequence>
<dbReference type="STRING" id="715226.ABI_43390"/>
<gene>
    <name evidence="1" type="ORF">ABI_43390</name>
</gene>